<dbReference type="Proteomes" id="UP000250043">
    <property type="component" value="Unassembled WGS sequence"/>
</dbReference>
<reference evidence="1 2" key="1">
    <citation type="submission" date="2016-07" db="EMBL/GenBank/DDBJ databases">
        <title>Draft genome of the white-rot fungus Obba rivulosa 3A-2.</title>
        <authorList>
            <consortium name="DOE Joint Genome Institute"/>
            <person name="Miettinen O."/>
            <person name="Riley R."/>
            <person name="Acob R."/>
            <person name="Barry K."/>
            <person name="Cullen D."/>
            <person name="De Vries R."/>
            <person name="Hainaut M."/>
            <person name="Hatakka A."/>
            <person name="Henrissat B."/>
            <person name="Hilden K."/>
            <person name="Kuo R."/>
            <person name="Labutti K."/>
            <person name="Lipzen A."/>
            <person name="Makela M.R."/>
            <person name="Sandor L."/>
            <person name="Spatafora J.W."/>
            <person name="Grigoriev I.V."/>
            <person name="Hibbett D.S."/>
        </authorList>
    </citation>
    <scope>NUCLEOTIDE SEQUENCE [LARGE SCALE GENOMIC DNA]</scope>
    <source>
        <strain evidence="1 2">3A-2</strain>
    </source>
</reference>
<keyword evidence="2" id="KW-1185">Reference proteome</keyword>
<sequence>MISATLLCNAQAAIGALRHRPHFAMTALMVPGSQRYSSIHGEGRPSAPREFTVVLDNGTLYVDKEVAEALGRTPDQGKMACG</sequence>
<proteinExistence type="predicted"/>
<dbReference type="OrthoDB" id="3236701at2759"/>
<dbReference type="AlphaFoldDB" id="A0A8E2B4J1"/>
<gene>
    <name evidence="1" type="ORF">OBBRIDRAFT_522836</name>
</gene>
<protein>
    <submittedName>
        <fullName evidence="1">Uncharacterized protein</fullName>
    </submittedName>
</protein>
<evidence type="ECO:0000313" key="2">
    <source>
        <dbReference type="Proteomes" id="UP000250043"/>
    </source>
</evidence>
<accession>A0A8E2B4J1</accession>
<name>A0A8E2B4J1_9APHY</name>
<organism evidence="1 2">
    <name type="scientific">Obba rivulosa</name>
    <dbReference type="NCBI Taxonomy" id="1052685"/>
    <lineage>
        <taxon>Eukaryota</taxon>
        <taxon>Fungi</taxon>
        <taxon>Dikarya</taxon>
        <taxon>Basidiomycota</taxon>
        <taxon>Agaricomycotina</taxon>
        <taxon>Agaricomycetes</taxon>
        <taxon>Polyporales</taxon>
        <taxon>Gelatoporiaceae</taxon>
        <taxon>Obba</taxon>
    </lineage>
</organism>
<dbReference type="EMBL" id="KV722384">
    <property type="protein sequence ID" value="OCH91515.1"/>
    <property type="molecule type" value="Genomic_DNA"/>
</dbReference>
<evidence type="ECO:0000313" key="1">
    <source>
        <dbReference type="EMBL" id="OCH91515.1"/>
    </source>
</evidence>